<evidence type="ECO:0000313" key="2">
    <source>
        <dbReference type="EMBL" id="KAF2500673.1"/>
    </source>
</evidence>
<reference evidence="2" key="1">
    <citation type="journal article" date="2020" name="Stud. Mycol.">
        <title>101 Dothideomycetes genomes: a test case for predicting lifestyles and emergence of pathogens.</title>
        <authorList>
            <person name="Haridas S."/>
            <person name="Albert R."/>
            <person name="Binder M."/>
            <person name="Bloem J."/>
            <person name="Labutti K."/>
            <person name="Salamov A."/>
            <person name="Andreopoulos B."/>
            <person name="Baker S."/>
            <person name="Barry K."/>
            <person name="Bills G."/>
            <person name="Bluhm B."/>
            <person name="Cannon C."/>
            <person name="Castanera R."/>
            <person name="Culley D."/>
            <person name="Daum C."/>
            <person name="Ezra D."/>
            <person name="Gonzalez J."/>
            <person name="Henrissat B."/>
            <person name="Kuo A."/>
            <person name="Liang C."/>
            <person name="Lipzen A."/>
            <person name="Lutzoni F."/>
            <person name="Magnuson J."/>
            <person name="Mondo S."/>
            <person name="Nolan M."/>
            <person name="Ohm R."/>
            <person name="Pangilinan J."/>
            <person name="Park H.-J."/>
            <person name="Ramirez L."/>
            <person name="Alfaro M."/>
            <person name="Sun H."/>
            <person name="Tritt A."/>
            <person name="Yoshinaga Y."/>
            <person name="Zwiers L.-H."/>
            <person name="Turgeon B."/>
            <person name="Goodwin S."/>
            <person name="Spatafora J."/>
            <person name="Crous P."/>
            <person name="Grigoriev I."/>
        </authorList>
    </citation>
    <scope>NUCLEOTIDE SEQUENCE</scope>
    <source>
        <strain evidence="2">CBS 269.34</strain>
    </source>
</reference>
<organism evidence="2 3">
    <name type="scientific">Lophium mytilinum</name>
    <dbReference type="NCBI Taxonomy" id="390894"/>
    <lineage>
        <taxon>Eukaryota</taxon>
        <taxon>Fungi</taxon>
        <taxon>Dikarya</taxon>
        <taxon>Ascomycota</taxon>
        <taxon>Pezizomycotina</taxon>
        <taxon>Dothideomycetes</taxon>
        <taxon>Pleosporomycetidae</taxon>
        <taxon>Mytilinidiales</taxon>
        <taxon>Mytilinidiaceae</taxon>
        <taxon>Lophium</taxon>
    </lineage>
</organism>
<keyword evidence="3" id="KW-1185">Reference proteome</keyword>
<proteinExistence type="predicted"/>
<sequence>MGHNQSTHSRPAPTRHLQACSSGGLFSRTTELDVRSASNQTLYWGSKLLTIMAISSVVRISIIPITKFGLSATKICLIQRRRAGRYIPNFWVFEWLLQGEGRNGKDEVKREDVTDDVKEGKGDLRDGEMDGKGVGDTVVLVG</sequence>
<dbReference type="AlphaFoldDB" id="A0A6A6RA98"/>
<dbReference type="OrthoDB" id="10425976at2759"/>
<dbReference type="EMBL" id="MU004183">
    <property type="protein sequence ID" value="KAF2500673.1"/>
    <property type="molecule type" value="Genomic_DNA"/>
</dbReference>
<dbReference type="Proteomes" id="UP000799750">
    <property type="component" value="Unassembled WGS sequence"/>
</dbReference>
<evidence type="ECO:0000256" key="1">
    <source>
        <dbReference type="SAM" id="MobiDB-lite"/>
    </source>
</evidence>
<accession>A0A6A6RA98</accession>
<gene>
    <name evidence="2" type="ORF">BU16DRAFT_523444</name>
</gene>
<feature type="region of interest" description="Disordered" evidence="1">
    <location>
        <begin position="103"/>
        <end position="126"/>
    </location>
</feature>
<evidence type="ECO:0000313" key="3">
    <source>
        <dbReference type="Proteomes" id="UP000799750"/>
    </source>
</evidence>
<protein>
    <submittedName>
        <fullName evidence="2">Uncharacterized protein</fullName>
    </submittedName>
</protein>
<name>A0A6A6RA98_9PEZI</name>